<feature type="compositionally biased region" description="Polar residues" evidence="1">
    <location>
        <begin position="199"/>
        <end position="222"/>
    </location>
</feature>
<feature type="region of interest" description="Disordered" evidence="1">
    <location>
        <begin position="199"/>
        <end position="228"/>
    </location>
</feature>
<keyword evidence="2" id="KW-0472">Membrane</keyword>
<protein>
    <submittedName>
        <fullName evidence="3">Uncharacterized protein</fullName>
    </submittedName>
</protein>
<evidence type="ECO:0000256" key="1">
    <source>
        <dbReference type="SAM" id="MobiDB-lite"/>
    </source>
</evidence>
<proteinExistence type="predicted"/>
<keyword evidence="2" id="KW-0812">Transmembrane</keyword>
<organism evidence="3 4">
    <name type="scientific">Algoriphagus winogradskyi</name>
    <dbReference type="NCBI Taxonomy" id="237017"/>
    <lineage>
        <taxon>Bacteria</taxon>
        <taxon>Pseudomonadati</taxon>
        <taxon>Bacteroidota</taxon>
        <taxon>Cytophagia</taxon>
        <taxon>Cytophagales</taxon>
        <taxon>Cyclobacteriaceae</taxon>
        <taxon>Algoriphagus</taxon>
    </lineage>
</organism>
<sequence length="228" mass="25779">MKEYSPKPDLWSKIQQRKDFDSQVKEHIPNLPVKMPKPDLWEAIEKELDQKTPIIPLWKYGMAAAAIALIFALSGIAYFELGEKEAETPLITEVSLPSAEIETIDTNPEAETESKNLKPELSKPERLILSKPRQSSTQRETITPIETPELNLADLSIENTFVTELIIPPMAEVEAPQTLHKVRISWGMQEKIKLQTKFGSSSPEDISNQQLGLANQPKNSIKINFHKQ</sequence>
<evidence type="ECO:0000313" key="3">
    <source>
        <dbReference type="EMBL" id="SMP35673.1"/>
    </source>
</evidence>
<reference evidence="3 4" key="1">
    <citation type="submission" date="2017-05" db="EMBL/GenBank/DDBJ databases">
        <authorList>
            <person name="Varghese N."/>
            <person name="Submissions S."/>
        </authorList>
    </citation>
    <scope>NUCLEOTIDE SEQUENCE [LARGE SCALE GENOMIC DNA]</scope>
    <source>
        <strain evidence="3 4">DSM 15360</strain>
    </source>
</reference>
<keyword evidence="2" id="KW-1133">Transmembrane helix</keyword>
<evidence type="ECO:0000313" key="4">
    <source>
        <dbReference type="Proteomes" id="UP001157915"/>
    </source>
</evidence>
<feature type="transmembrane region" description="Helical" evidence="2">
    <location>
        <begin position="57"/>
        <end position="79"/>
    </location>
</feature>
<feature type="region of interest" description="Disordered" evidence="1">
    <location>
        <begin position="103"/>
        <end position="122"/>
    </location>
</feature>
<dbReference type="EMBL" id="FXUA01000011">
    <property type="protein sequence ID" value="SMP35673.1"/>
    <property type="molecule type" value="Genomic_DNA"/>
</dbReference>
<comment type="caution">
    <text evidence="3">The sequence shown here is derived from an EMBL/GenBank/DDBJ whole genome shotgun (WGS) entry which is preliminary data.</text>
</comment>
<dbReference type="RefSeq" id="WP_283414801.1">
    <property type="nucleotide sequence ID" value="NZ_FXUA01000011.1"/>
</dbReference>
<feature type="compositionally biased region" description="Basic and acidic residues" evidence="1">
    <location>
        <begin position="112"/>
        <end position="122"/>
    </location>
</feature>
<name>A0ABY1PKW9_9BACT</name>
<keyword evidence="4" id="KW-1185">Reference proteome</keyword>
<dbReference type="Proteomes" id="UP001157915">
    <property type="component" value="Unassembled WGS sequence"/>
</dbReference>
<accession>A0ABY1PKW9</accession>
<gene>
    <name evidence="3" type="ORF">SAMN06265367_11135</name>
</gene>
<evidence type="ECO:0000256" key="2">
    <source>
        <dbReference type="SAM" id="Phobius"/>
    </source>
</evidence>